<evidence type="ECO:0000256" key="2">
    <source>
        <dbReference type="ARBA" id="ARBA00004948"/>
    </source>
</evidence>
<dbReference type="AlphaFoldDB" id="A0AA37DH89"/>
<keyword evidence="11" id="KW-1185">Reference proteome</keyword>
<dbReference type="PANTHER" id="PTHR43198:SF2">
    <property type="entry name" value="SI:CH1073-67J19.1-RELATED"/>
    <property type="match status" value="1"/>
</dbReference>
<dbReference type="EMBL" id="AGEL01000002">
    <property type="protein sequence ID" value="EHO18603.1"/>
    <property type="molecule type" value="Genomic_DNA"/>
</dbReference>
<keyword evidence="7" id="KW-0784">Thiamine biosynthesis</keyword>
<evidence type="ECO:0000256" key="7">
    <source>
        <dbReference type="ARBA" id="ARBA00022977"/>
    </source>
</evidence>
<dbReference type="Proteomes" id="UP000018466">
    <property type="component" value="Unassembled WGS sequence"/>
</dbReference>
<dbReference type="Gene3D" id="1.20.910.10">
    <property type="entry name" value="Heme oxygenase-like"/>
    <property type="match status" value="1"/>
</dbReference>
<dbReference type="CDD" id="cd19361">
    <property type="entry name" value="TenA_C_HP1287-like"/>
    <property type="match status" value="1"/>
</dbReference>
<evidence type="ECO:0000256" key="4">
    <source>
        <dbReference type="ARBA" id="ARBA00011881"/>
    </source>
</evidence>
<name>A0AA37DH89_9FIRM</name>
<evidence type="ECO:0000256" key="3">
    <source>
        <dbReference type="ARBA" id="ARBA00010264"/>
    </source>
</evidence>
<dbReference type="InterPro" id="IPR027574">
    <property type="entry name" value="Thiaminase_II"/>
</dbReference>
<organism evidence="10 11">
    <name type="scientific">Stomatobaculum longum</name>
    <dbReference type="NCBI Taxonomy" id="796942"/>
    <lineage>
        <taxon>Bacteria</taxon>
        <taxon>Bacillati</taxon>
        <taxon>Bacillota</taxon>
        <taxon>Clostridia</taxon>
        <taxon>Lachnospirales</taxon>
        <taxon>Lachnospiraceae</taxon>
        <taxon>Stomatobaculum</taxon>
    </lineage>
</organism>
<reference evidence="10 11" key="1">
    <citation type="submission" date="2011-10" db="EMBL/GenBank/DDBJ databases">
        <title>The Genome Sequence of Lachnospiraceae bacterium ACC2.</title>
        <authorList>
            <consortium name="The Broad Institute Genome Sequencing Platform"/>
            <person name="Earl A."/>
            <person name="Ward D."/>
            <person name="Feldgarden M."/>
            <person name="Gevers D."/>
            <person name="Sizova M."/>
            <person name="Hazen A."/>
            <person name="Epstein S."/>
            <person name="Young S.K."/>
            <person name="Zeng Q."/>
            <person name="Gargeya S."/>
            <person name="Fitzgerald M."/>
            <person name="Haas B."/>
            <person name="Abouelleil A."/>
            <person name="Alvarado L."/>
            <person name="Arachchi H.M."/>
            <person name="Berlin A."/>
            <person name="Brown A."/>
            <person name="Chapman S.B."/>
            <person name="Chen Z."/>
            <person name="Dunbar C."/>
            <person name="Freedman E."/>
            <person name="Gearin G."/>
            <person name="Goldberg J."/>
            <person name="Griggs A."/>
            <person name="Gujja S."/>
            <person name="Heiman D."/>
            <person name="Howarth C."/>
            <person name="Larson L."/>
            <person name="Lui A."/>
            <person name="MacDonald P.J.P."/>
            <person name="Montmayeur A."/>
            <person name="Murphy C."/>
            <person name="Neiman D."/>
            <person name="Pearson M."/>
            <person name="Priest M."/>
            <person name="Roberts A."/>
            <person name="Saif S."/>
            <person name="Shea T."/>
            <person name="Shenoy N."/>
            <person name="Sisk P."/>
            <person name="Stolte C."/>
            <person name="Sykes S."/>
            <person name="Wortman J."/>
            <person name="Nusbaum C."/>
            <person name="Birren B."/>
        </authorList>
    </citation>
    <scope>NUCLEOTIDE SEQUENCE [LARGE SCALE GENOMIC DNA]</scope>
    <source>
        <strain evidence="10 11">ACC2</strain>
    </source>
</reference>
<comment type="caution">
    <text evidence="10">The sequence shown here is derived from an EMBL/GenBank/DDBJ whole genome shotgun (WGS) entry which is preliminary data.</text>
</comment>
<evidence type="ECO:0000313" key="11">
    <source>
        <dbReference type="Proteomes" id="UP000018466"/>
    </source>
</evidence>
<dbReference type="Pfam" id="PF03070">
    <property type="entry name" value="TENA_THI-4"/>
    <property type="match status" value="1"/>
</dbReference>
<comment type="pathway">
    <text evidence="2">Cofactor biosynthesis; thiamine diphosphate biosynthesis.</text>
</comment>
<evidence type="ECO:0000256" key="1">
    <source>
        <dbReference type="ARBA" id="ARBA00001881"/>
    </source>
</evidence>
<accession>A0AA37DH89</accession>
<dbReference type="GO" id="GO:0009228">
    <property type="term" value="P:thiamine biosynthetic process"/>
    <property type="evidence" value="ECO:0007669"/>
    <property type="project" value="UniProtKB-KW"/>
</dbReference>
<proteinExistence type="inferred from homology"/>
<evidence type="ECO:0000256" key="6">
    <source>
        <dbReference type="ARBA" id="ARBA00013647"/>
    </source>
</evidence>
<evidence type="ECO:0000256" key="5">
    <source>
        <dbReference type="ARBA" id="ARBA00012684"/>
    </source>
</evidence>
<dbReference type="RefSeq" id="WP_009531906.1">
    <property type="nucleotide sequence ID" value="NZ_JH590861.1"/>
</dbReference>
<dbReference type="PANTHER" id="PTHR43198">
    <property type="entry name" value="BIFUNCTIONAL TH2 PROTEIN"/>
    <property type="match status" value="1"/>
</dbReference>
<comment type="catalytic activity">
    <reaction evidence="1">
        <text>4-amino-5-aminomethyl-2-methylpyrimidine + H2O = 4-amino-5-hydroxymethyl-2-methylpyrimidine + NH4(+)</text>
        <dbReference type="Rhea" id="RHEA:31799"/>
        <dbReference type="ChEBI" id="CHEBI:15377"/>
        <dbReference type="ChEBI" id="CHEBI:16892"/>
        <dbReference type="ChEBI" id="CHEBI:28938"/>
        <dbReference type="ChEBI" id="CHEBI:63416"/>
        <dbReference type="EC" id="3.5.99.2"/>
    </reaction>
</comment>
<sequence length="220" mass="24791">MNTAEDLLAVSAGIWDAYFRHPFVRGIQDGTLDKARFRFYLMQDALYLEEYAKVFALGAAKAESLSTALLFSEYLSAINRERAVHGGYFELLSVSEGELKTTARSLDNLSYTSYMLRVGYEGGEAEILAAILSCAYSYEVIAKRMLAENPKAGSDPFYGAWVREYASESYAAENAKLIAALNAVTEAATPAKRQRLRDIFLNCSRYELKFWEMAWQQKKD</sequence>
<evidence type="ECO:0000313" key="10">
    <source>
        <dbReference type="EMBL" id="EHO18603.1"/>
    </source>
</evidence>
<dbReference type="GO" id="GO:0005829">
    <property type="term" value="C:cytosol"/>
    <property type="evidence" value="ECO:0007669"/>
    <property type="project" value="TreeGrafter"/>
</dbReference>
<protein>
    <recommendedName>
        <fullName evidence="6">Aminopyrimidine aminohydrolase</fullName>
        <ecNumber evidence="5">3.5.99.2</ecNumber>
    </recommendedName>
</protein>
<evidence type="ECO:0000256" key="8">
    <source>
        <dbReference type="ARBA" id="ARBA00048337"/>
    </source>
</evidence>
<dbReference type="SUPFAM" id="SSF48613">
    <property type="entry name" value="Heme oxygenase-like"/>
    <property type="match status" value="1"/>
</dbReference>
<comment type="subunit">
    <text evidence="4">Homotetramer.</text>
</comment>
<dbReference type="GeneID" id="86939871"/>
<dbReference type="NCBIfam" id="TIGR04306">
    <property type="entry name" value="salvage_TenA"/>
    <property type="match status" value="1"/>
</dbReference>
<dbReference type="InterPro" id="IPR016084">
    <property type="entry name" value="Haem_Oase-like_multi-hlx"/>
</dbReference>
<gene>
    <name evidence="10" type="ORF">HMPREF9623_00071</name>
</gene>
<dbReference type="GO" id="GO:0050334">
    <property type="term" value="F:thiaminase activity"/>
    <property type="evidence" value="ECO:0007669"/>
    <property type="project" value="UniProtKB-EC"/>
</dbReference>
<feature type="domain" description="Thiaminase-2/PQQC" evidence="9">
    <location>
        <begin position="13"/>
        <end position="216"/>
    </location>
</feature>
<dbReference type="InterPro" id="IPR004305">
    <property type="entry name" value="Thiaminase-2/PQQC"/>
</dbReference>
<dbReference type="EC" id="3.5.99.2" evidence="5"/>
<comment type="catalytic activity">
    <reaction evidence="8">
        <text>thiamine + H2O = 5-(2-hydroxyethyl)-4-methylthiazole + 4-amino-5-hydroxymethyl-2-methylpyrimidine + H(+)</text>
        <dbReference type="Rhea" id="RHEA:17509"/>
        <dbReference type="ChEBI" id="CHEBI:15377"/>
        <dbReference type="ChEBI" id="CHEBI:15378"/>
        <dbReference type="ChEBI" id="CHEBI:16892"/>
        <dbReference type="ChEBI" id="CHEBI:17957"/>
        <dbReference type="ChEBI" id="CHEBI:18385"/>
        <dbReference type="EC" id="3.5.99.2"/>
    </reaction>
</comment>
<evidence type="ECO:0000259" key="9">
    <source>
        <dbReference type="Pfam" id="PF03070"/>
    </source>
</evidence>
<comment type="similarity">
    <text evidence="3">Belongs to the TenA family.</text>
</comment>
<dbReference type="InterPro" id="IPR050967">
    <property type="entry name" value="Thiamine_Salvage_TenA"/>
</dbReference>